<evidence type="ECO:0000256" key="4">
    <source>
        <dbReference type="ARBA" id="ARBA00023242"/>
    </source>
</evidence>
<keyword evidence="2" id="KW-0227">DNA damage</keyword>
<protein>
    <recommendedName>
        <fullName evidence="6">Chromatin assembly factor 1 subunit A dimerization domain-containing protein</fullName>
    </recommendedName>
</protein>
<feature type="compositionally biased region" description="Acidic residues" evidence="5">
    <location>
        <begin position="492"/>
        <end position="535"/>
    </location>
</feature>
<organism evidence="7 8">
    <name type="scientific">Mycena chlorophos</name>
    <name type="common">Agaric fungus</name>
    <name type="synonym">Agaricus chlorophos</name>
    <dbReference type="NCBI Taxonomy" id="658473"/>
    <lineage>
        <taxon>Eukaryota</taxon>
        <taxon>Fungi</taxon>
        <taxon>Dikarya</taxon>
        <taxon>Basidiomycota</taxon>
        <taxon>Agaricomycotina</taxon>
        <taxon>Agaricomycetes</taxon>
        <taxon>Agaricomycetidae</taxon>
        <taxon>Agaricales</taxon>
        <taxon>Marasmiineae</taxon>
        <taxon>Mycenaceae</taxon>
        <taxon>Mycena</taxon>
    </lineage>
</organism>
<evidence type="ECO:0000256" key="3">
    <source>
        <dbReference type="ARBA" id="ARBA00023204"/>
    </source>
</evidence>
<evidence type="ECO:0000259" key="6">
    <source>
        <dbReference type="Pfam" id="PF12253"/>
    </source>
</evidence>
<gene>
    <name evidence="7" type="ORF">MCHLO_01634</name>
</gene>
<sequence>MDTIPTQCLPQLTSADASASASKPPSTTGKPSIADLKNGKVVFKQKPISFEKHSKTLQEIVKFRDLLEERVAAKAEGLTAIPDEHKPVIAKLVHESDKTLSALCKHILQELLPAQDEDDEAESSTTPPPLTLSVLECGIKEVASRNNYGLDGLPGVKTPAAVCVWRWEVRSVHLDWLPKNAREKAETRMAERAQAKLDLKKQLEALPKSERDHILDPKGTASAGPSSTIDLTLDSPVPAQKKQTTEPEASAARKVGRPKKILNDEELAKEKEKQDKKAAKAEREQKEKEAQNKSRNMMKSFFAPKPKSTSPTQQQPKTTSASVDERSQYHKTFKPFVLKKDTTLAPVNWFATQKDIRPLRYDGDVIVLDDDDGRDLASESPSERLRSILREMPRRRRVYRRSAASQLKTSNAVSVRDLMGQMSEAEVAGDVALVRSIASKLSDRNLVPAKVLIFADDARPGYFGTWTRDSRVIGPRSALKRDAVVFDYDYDSGGEWEEEPAGDGDDIIEDERSDVDGDDRDSDADSWLVDDDEEIPSLPGSRSASPVVPMIPLPPKRKADGTNDAKAAKKRKVVVPLVPFARGPCYEEKMGKCELPLFAPYRIQLLNDTPFPLDPFTFVSRAADVPVRSSNGGFVVPPLPSRLSSTLVDPAVTPAAPSPSVAKRPALAPKTVFPDAHVPFLLDRINSMQQSSLPILIDTIYQGLRAHNVKKNSIEVKVREVAEKCKFKKVWVVKENFQGQSPAIVQ</sequence>
<dbReference type="InterPro" id="IPR022043">
    <property type="entry name" value="CAF1A_DD"/>
</dbReference>
<evidence type="ECO:0000313" key="7">
    <source>
        <dbReference type="EMBL" id="GAT43977.1"/>
    </source>
</evidence>
<dbReference type="PANTHER" id="PTHR15272:SF0">
    <property type="entry name" value="CHROMATIN ASSEMBLY FACTOR 1 SUBUNIT A"/>
    <property type="match status" value="1"/>
</dbReference>
<keyword evidence="4" id="KW-0539">Nucleus</keyword>
<dbReference type="Pfam" id="PF12253">
    <property type="entry name" value="CAF1A_dimeriz"/>
    <property type="match status" value="1"/>
</dbReference>
<accession>A0ABQ0KZ18</accession>
<feature type="compositionally biased region" description="Low complexity" evidence="5">
    <location>
        <begin position="304"/>
        <end position="320"/>
    </location>
</feature>
<feature type="compositionally biased region" description="Basic and acidic residues" evidence="5">
    <location>
        <begin position="261"/>
        <end position="292"/>
    </location>
</feature>
<evidence type="ECO:0000256" key="5">
    <source>
        <dbReference type="SAM" id="MobiDB-lite"/>
    </source>
</evidence>
<feature type="compositionally biased region" description="Polar residues" evidence="5">
    <location>
        <begin position="1"/>
        <end position="13"/>
    </location>
</feature>
<name>A0ABQ0KZ18_MYCCL</name>
<dbReference type="Proteomes" id="UP000815677">
    <property type="component" value="Unassembled WGS sequence"/>
</dbReference>
<dbReference type="EMBL" id="DF839522">
    <property type="protein sequence ID" value="GAT43977.1"/>
    <property type="molecule type" value="Genomic_DNA"/>
</dbReference>
<proteinExistence type="predicted"/>
<evidence type="ECO:0000256" key="2">
    <source>
        <dbReference type="ARBA" id="ARBA00022763"/>
    </source>
</evidence>
<evidence type="ECO:0000313" key="8">
    <source>
        <dbReference type="Proteomes" id="UP000815677"/>
    </source>
</evidence>
<feature type="region of interest" description="Disordered" evidence="5">
    <location>
        <begin position="1"/>
        <end position="34"/>
    </location>
</feature>
<evidence type="ECO:0000256" key="1">
    <source>
        <dbReference type="ARBA" id="ARBA00004123"/>
    </source>
</evidence>
<comment type="subcellular location">
    <subcellularLocation>
        <location evidence="1">Nucleus</location>
    </subcellularLocation>
</comment>
<feature type="region of interest" description="Disordered" evidence="5">
    <location>
        <begin position="492"/>
        <end position="565"/>
    </location>
</feature>
<keyword evidence="3" id="KW-0234">DNA repair</keyword>
<keyword evidence="8" id="KW-1185">Reference proteome</keyword>
<feature type="region of interest" description="Disordered" evidence="5">
    <location>
        <begin position="208"/>
        <end position="326"/>
    </location>
</feature>
<feature type="domain" description="Chromatin assembly factor 1 subunit A dimerization" evidence="6">
    <location>
        <begin position="450"/>
        <end position="521"/>
    </location>
</feature>
<dbReference type="PANTHER" id="PTHR15272">
    <property type="entry name" value="CHROMATIN ASSEMBLY FACTOR 1 SUBUNIT A CAF-1 SUBUNIT A"/>
    <property type="match status" value="1"/>
</dbReference>
<reference evidence="7" key="1">
    <citation type="submission" date="2014-09" db="EMBL/GenBank/DDBJ databases">
        <title>Genome sequence of the luminous mushroom Mycena chlorophos for searching fungal bioluminescence genes.</title>
        <authorList>
            <person name="Tanaka Y."/>
            <person name="Kasuga D."/>
            <person name="Oba Y."/>
            <person name="Hase S."/>
            <person name="Sato K."/>
            <person name="Oba Y."/>
            <person name="Sakakibara Y."/>
        </authorList>
    </citation>
    <scope>NUCLEOTIDE SEQUENCE</scope>
</reference>